<evidence type="ECO:0000256" key="6">
    <source>
        <dbReference type="ARBA" id="ARBA00023136"/>
    </source>
</evidence>
<feature type="transmembrane region" description="Helical" evidence="8">
    <location>
        <begin position="406"/>
        <end position="431"/>
    </location>
</feature>
<evidence type="ECO:0000259" key="9">
    <source>
        <dbReference type="PROSITE" id="PS50156"/>
    </source>
</evidence>
<dbReference type="Pfam" id="PF02460">
    <property type="entry name" value="Patched"/>
    <property type="match status" value="1"/>
</dbReference>
<feature type="transmembrane region" description="Helical" evidence="8">
    <location>
        <begin position="852"/>
        <end position="873"/>
    </location>
</feature>
<dbReference type="PANTHER" id="PTHR10796:SF193">
    <property type="entry name" value="SSD DOMAIN-CONTAINING PROTEIN"/>
    <property type="match status" value="1"/>
</dbReference>
<evidence type="ECO:0000256" key="1">
    <source>
        <dbReference type="ARBA" id="ARBA00004651"/>
    </source>
</evidence>
<comment type="subcellular location">
    <subcellularLocation>
        <location evidence="1">Cell membrane</location>
        <topology evidence="1">Multi-pass membrane protein</topology>
    </subcellularLocation>
</comment>
<keyword evidence="6 8" id="KW-0472">Membrane</keyword>
<sequence>MGLTSAEPLIRRFFEWYGEVSYEKRWSLFLTPLILTPLLSIGFFRLNSLRIDDPSYVFTPRNARWRHEFNVFSTIWPLNENRFLPGKSFETKRFVNILVKAKDGGDILRESVLEEIELLNQWIMYNITIPTADGKFHLSYQDLCLNYEWICGGNEHILMLRERVRVGHFIDITYPKGGNKDTPVYLGSTLGDVTLDETNGTLRAAKITQLFYFLKQEPEIIRQYSSEFSYAVEKFLLKRFESNIIVLSFAHYQSLQDGLEENAKHFKPNFIVSFTALSVYAIAFSFVFHRKPKKGVDWIRSKPYVACAGLLTTLLSLCSGFGAMLLFGVHYNVINTIIPFLIIAIGIDDMFIMNACWDRTDPSHTVAQRMSEMMAHAGVAVSITNITDILSFAIGCITELPGIEFFCSYACVTITFCYIYQLTFFTGFLALMGDAENNGRHCLFFYRLVTANKNCCDEKKAIESPSTVYLSERFSQLQNSPPTCEDSQLKMVHNISITTNSVKTKHPQNGLFPAITLKKNGVSELVVRTDGEQLRMIRRFFSRTYGPFIVKDEVRAFAILFYIIFLVFAVVGCVNFKEGLDPEKLVANNHYIAAYFKDLKKFWVEGPQLHVALLKPPNFADPVQREKLMAVVRAFENTKYTLGRQGTIFFFLEYLNYLDQVNAELENTKRLWNAKLRTWLKYTGGSNQWATDIKFNETDDTIQAFRFQIALKNVAEPNDHKTATRLLRAIADQQPFGVQVYHEIFPFADQYLIIMPATIRNIFISLICMSVVALLLIPSLPSSAVILLSIISICLGVFGYMTFWDVNLDAVSMISIIMSIGFAVDLSAHITYAFVTSHGNSKSRVIAALETLGWPIFQGATSTITGITILYTVDAYIIQTFFKTIWLTMIIGLFHGLFFIPVALSFFPTPRLQNSVEDRTISS</sequence>
<dbReference type="FunFam" id="1.20.1640.10:FF:000013">
    <property type="entry name" value="PaTched Related family"/>
    <property type="match status" value="1"/>
</dbReference>
<evidence type="ECO:0000313" key="10">
    <source>
        <dbReference type="EMBL" id="ADY41884.1"/>
    </source>
</evidence>
<feature type="transmembrane region" description="Helical" evidence="8">
    <location>
        <begin position="759"/>
        <end position="777"/>
    </location>
</feature>
<dbReference type="SUPFAM" id="SSF82866">
    <property type="entry name" value="Multidrug efflux transporter AcrB transmembrane domain"/>
    <property type="match status" value="2"/>
</dbReference>
<feature type="transmembrane region" description="Helical" evidence="8">
    <location>
        <begin position="303"/>
        <end position="326"/>
    </location>
</feature>
<dbReference type="GO" id="GO:0005886">
    <property type="term" value="C:plasma membrane"/>
    <property type="evidence" value="ECO:0007669"/>
    <property type="project" value="UniProtKB-SubCell"/>
</dbReference>
<keyword evidence="5 8" id="KW-1133">Transmembrane helix</keyword>
<keyword evidence="7" id="KW-0325">Glycoprotein</keyword>
<dbReference type="AlphaFoldDB" id="F1KVI0"/>
<dbReference type="InterPro" id="IPR003392">
    <property type="entry name" value="PTHD_SSD"/>
</dbReference>
<evidence type="ECO:0000256" key="2">
    <source>
        <dbReference type="ARBA" id="ARBA00005585"/>
    </source>
</evidence>
<dbReference type="FunFam" id="1.20.1640.10:FF:000047">
    <property type="entry name" value="PaTched Related family"/>
    <property type="match status" value="1"/>
</dbReference>
<reference evidence="10" key="1">
    <citation type="journal article" date="2011" name="Genome Res.">
        <title>Deep small RNA sequencing from the nematode Ascaris reveals conservation, functional diversification, and novel developmental profiles.</title>
        <authorList>
            <person name="Wang J."/>
            <person name="Czech B."/>
            <person name="Crunk A."/>
            <person name="Wallace A."/>
            <person name="Mitreva M."/>
            <person name="Hannon G.J."/>
            <person name="Davis R.E."/>
        </authorList>
    </citation>
    <scope>NUCLEOTIDE SEQUENCE</scope>
</reference>
<feature type="transmembrane region" description="Helical" evidence="8">
    <location>
        <begin position="373"/>
        <end position="394"/>
    </location>
</feature>
<evidence type="ECO:0000256" key="5">
    <source>
        <dbReference type="ARBA" id="ARBA00022989"/>
    </source>
</evidence>
<keyword evidence="4 8" id="KW-0812">Transmembrane</keyword>
<accession>F1KVI0</accession>
<keyword evidence="3" id="KW-1003">Cell membrane</keyword>
<evidence type="ECO:0000256" key="7">
    <source>
        <dbReference type="ARBA" id="ARBA00023180"/>
    </source>
</evidence>
<feature type="transmembrane region" description="Helical" evidence="8">
    <location>
        <begin position="333"/>
        <end position="353"/>
    </location>
</feature>
<evidence type="ECO:0000256" key="4">
    <source>
        <dbReference type="ARBA" id="ARBA00022692"/>
    </source>
</evidence>
<dbReference type="GO" id="GO:0006897">
    <property type="term" value="P:endocytosis"/>
    <property type="evidence" value="ECO:0007669"/>
    <property type="project" value="TreeGrafter"/>
</dbReference>
<dbReference type="EMBL" id="JI166574">
    <property type="protein sequence ID" value="ADY41884.1"/>
    <property type="molecule type" value="mRNA"/>
</dbReference>
<proteinExistence type="evidence at transcript level"/>
<feature type="transmembrane region" description="Helical" evidence="8">
    <location>
        <begin position="810"/>
        <end position="832"/>
    </location>
</feature>
<comment type="similarity">
    <text evidence="2">Belongs to the patched family.</text>
</comment>
<feature type="transmembrane region" description="Helical" evidence="8">
    <location>
        <begin position="270"/>
        <end position="288"/>
    </location>
</feature>
<feature type="transmembrane region" description="Helical" evidence="8">
    <location>
        <begin position="26"/>
        <end position="46"/>
    </location>
</feature>
<dbReference type="InterPro" id="IPR000731">
    <property type="entry name" value="SSD"/>
</dbReference>
<evidence type="ECO:0000256" key="8">
    <source>
        <dbReference type="SAM" id="Phobius"/>
    </source>
</evidence>
<evidence type="ECO:0000256" key="3">
    <source>
        <dbReference type="ARBA" id="ARBA00022475"/>
    </source>
</evidence>
<feature type="transmembrane region" description="Helical" evidence="8">
    <location>
        <begin position="556"/>
        <end position="576"/>
    </location>
</feature>
<dbReference type="PROSITE" id="PS50156">
    <property type="entry name" value="SSD"/>
    <property type="match status" value="1"/>
</dbReference>
<organism evidence="10">
    <name type="scientific">Ascaris suum</name>
    <name type="common">Pig roundworm</name>
    <name type="synonym">Ascaris lumbricoides</name>
    <dbReference type="NCBI Taxonomy" id="6253"/>
    <lineage>
        <taxon>Eukaryota</taxon>
        <taxon>Metazoa</taxon>
        <taxon>Ecdysozoa</taxon>
        <taxon>Nematoda</taxon>
        <taxon>Chromadorea</taxon>
        <taxon>Rhabditida</taxon>
        <taxon>Spirurina</taxon>
        <taxon>Ascaridomorpha</taxon>
        <taxon>Ascaridoidea</taxon>
        <taxon>Ascarididae</taxon>
        <taxon>Ascaris</taxon>
    </lineage>
</organism>
<name>F1KVI0_ASCSU</name>
<dbReference type="GO" id="GO:0030659">
    <property type="term" value="C:cytoplasmic vesicle membrane"/>
    <property type="evidence" value="ECO:0007669"/>
    <property type="project" value="TreeGrafter"/>
</dbReference>
<dbReference type="PANTHER" id="PTHR10796">
    <property type="entry name" value="PATCHED-RELATED"/>
    <property type="match status" value="1"/>
</dbReference>
<feature type="transmembrane region" description="Helical" evidence="8">
    <location>
        <begin position="885"/>
        <end position="907"/>
    </location>
</feature>
<dbReference type="GO" id="GO:0018996">
    <property type="term" value="P:molting cycle, collagen and cuticulin-based cuticle"/>
    <property type="evidence" value="ECO:0007669"/>
    <property type="project" value="TreeGrafter"/>
</dbReference>
<feature type="transmembrane region" description="Helical" evidence="8">
    <location>
        <begin position="783"/>
        <end position="803"/>
    </location>
</feature>
<dbReference type="InterPro" id="IPR051697">
    <property type="entry name" value="Patched_domain-protein"/>
</dbReference>
<dbReference type="Gene3D" id="1.20.1640.10">
    <property type="entry name" value="Multidrug efflux transporter AcrB transmembrane domain"/>
    <property type="match status" value="2"/>
</dbReference>
<feature type="domain" description="SSD" evidence="9">
    <location>
        <begin position="270"/>
        <end position="431"/>
    </location>
</feature>
<protein>
    <submittedName>
        <fullName evidence="10">Patched domain-containing protein 3</fullName>
    </submittedName>
</protein>